<dbReference type="Gene3D" id="3.40.50.410">
    <property type="entry name" value="von Willebrand factor, type A domain"/>
    <property type="match status" value="1"/>
</dbReference>
<protein>
    <submittedName>
        <fullName evidence="4">von willebrand domain-containing protein</fullName>
    </submittedName>
</protein>
<evidence type="ECO:0000259" key="2">
    <source>
        <dbReference type="PROSITE" id="PS50234"/>
    </source>
</evidence>
<sequence length="1035" mass="115134">MQYSGLICISNGFGPKPIPLKNVKIEANVVDMIAEVIISQTYTNVENDTIEAIYKFPIHEAAAVCAFEAEIDGKTKVKGIIKETEEAVKEYNTAIQEGHGAFLMNSQLPDVFECMVGNILPKQTVVINITYVTELKHDAENEKIRFVLPTSIAPRYGRNGPSDIPSFASNLPLVNTVDPIGHLSISVTCRMTSFITSIESPSHYVSTELNIDGNTKISRITLNEQINYLDKDFVLVVKSQGLDQPRAFIEYNPETETNCVMLTLVPKFAINPILTEMIFVVDRSGSMNGDPIKKAAQALELFLRSLPEDSYFNVVSFGSTYDSLFPKSQPNSQSTISTALSLAQNMEANYGGTEIYQCLKWVFENKRNDMPTAVFLLTDGSVWNVDQIAELIRSKVKESKDLRLFSLGIGSNVSHNLVEAAARAGKGYAQFVTDCNDGFEKKIIGFLKNSLRPPIKDYKINWTEYEVMEVEDVEPSKNDSEKPVISFFNKNDESPPPQPPTNDFLPKLQFRQAPYDIPPIYQGVRLMVYCILSKGIEPKQNITLSAMSQDGPMKLEIPVDPVTLQGSKMHTLAARKLIQNLEDGTSFLHNHQKYQGKQVPNSIVRNQIISLSKTYSLASRYTSFIAIEERDIDMTKEQDYKPLQRVVPNYIPPNYRSRPSAFGANSSWFNSNAPSSGGLFTPTSQILFGNQKPAFGFGSSQSSQSPASLFSSAKPPPQITPCSGQLPTPAFGVGSTRPQSQPSAFGIGSARPQSQPSAFELSSARLQNLQPFTQSTFGFGSARPQNLQQSAYSGQSAFRLGSAQTQSLAFNNEQSQPSNIPNQPNLSQFGGFAVTTHAPQLNNLNSSSTPNQSQLDKFGGFAVTTLASQEKNESNFSNIPILSQFDGYLSSSTPIQPFNYQQQVNAFTSDSTDIPKQQNNPTIPSLETLYSFLRLQSFDGKFLPSDELYSYFRKDEVENNDLKEYGIRNNLDETIWTTSVAIGYLEIIMGSKFGEESDLCKEKAERWLEKMSGSEKMKILEVAREWVREWVKKWK</sequence>
<evidence type="ECO:0000259" key="3">
    <source>
        <dbReference type="PROSITE" id="PS51468"/>
    </source>
</evidence>
<dbReference type="Pfam" id="PF08487">
    <property type="entry name" value="VIT"/>
    <property type="match status" value="1"/>
</dbReference>
<feature type="region of interest" description="Disordered" evidence="1">
    <location>
        <begin position="474"/>
        <end position="503"/>
    </location>
</feature>
<feature type="domain" description="VIT" evidence="3">
    <location>
        <begin position="4"/>
        <end position="133"/>
    </location>
</feature>
<dbReference type="PANTHER" id="PTHR45737">
    <property type="entry name" value="VON WILLEBRAND FACTOR A DOMAIN-CONTAINING PROTEIN 5A"/>
    <property type="match status" value="1"/>
</dbReference>
<dbReference type="AlphaFoldDB" id="A0A8H3WXK8"/>
<dbReference type="Pfam" id="PF13768">
    <property type="entry name" value="VWA_3"/>
    <property type="match status" value="1"/>
</dbReference>
<accession>A0A8H3WXK8</accession>
<dbReference type="SUPFAM" id="SSF53300">
    <property type="entry name" value="vWA-like"/>
    <property type="match status" value="1"/>
</dbReference>
<organism evidence="4 5">
    <name type="scientific">Gigaspora margarita</name>
    <dbReference type="NCBI Taxonomy" id="4874"/>
    <lineage>
        <taxon>Eukaryota</taxon>
        <taxon>Fungi</taxon>
        <taxon>Fungi incertae sedis</taxon>
        <taxon>Mucoromycota</taxon>
        <taxon>Glomeromycotina</taxon>
        <taxon>Glomeromycetes</taxon>
        <taxon>Diversisporales</taxon>
        <taxon>Gigasporaceae</taxon>
        <taxon>Gigaspora</taxon>
    </lineage>
</organism>
<evidence type="ECO:0000313" key="5">
    <source>
        <dbReference type="Proteomes" id="UP000439903"/>
    </source>
</evidence>
<dbReference type="InterPro" id="IPR036465">
    <property type="entry name" value="vWFA_dom_sf"/>
</dbReference>
<reference evidence="4 5" key="1">
    <citation type="journal article" date="2019" name="Environ. Microbiol.">
        <title>At the nexus of three kingdoms: the genome of the mycorrhizal fungus Gigaspora margarita provides insights into plant, endobacterial and fungal interactions.</title>
        <authorList>
            <person name="Venice F."/>
            <person name="Ghignone S."/>
            <person name="Salvioli di Fossalunga A."/>
            <person name="Amselem J."/>
            <person name="Novero M."/>
            <person name="Xianan X."/>
            <person name="Sedzielewska Toro K."/>
            <person name="Morin E."/>
            <person name="Lipzen A."/>
            <person name="Grigoriev I.V."/>
            <person name="Henrissat B."/>
            <person name="Martin F.M."/>
            <person name="Bonfante P."/>
        </authorList>
    </citation>
    <scope>NUCLEOTIDE SEQUENCE [LARGE SCALE GENOMIC DNA]</scope>
    <source>
        <strain evidence="4 5">BEG34</strain>
    </source>
</reference>
<evidence type="ECO:0000256" key="1">
    <source>
        <dbReference type="SAM" id="MobiDB-lite"/>
    </source>
</evidence>
<evidence type="ECO:0000313" key="4">
    <source>
        <dbReference type="EMBL" id="KAF0367599.1"/>
    </source>
</evidence>
<dbReference type="InterPro" id="IPR013694">
    <property type="entry name" value="VIT"/>
</dbReference>
<dbReference type="PANTHER" id="PTHR45737:SF6">
    <property type="entry name" value="VON WILLEBRAND FACTOR A DOMAIN-CONTAINING PROTEIN 5A"/>
    <property type="match status" value="1"/>
</dbReference>
<dbReference type="Proteomes" id="UP000439903">
    <property type="component" value="Unassembled WGS sequence"/>
</dbReference>
<feature type="region of interest" description="Disordered" evidence="1">
    <location>
        <begin position="706"/>
        <end position="758"/>
    </location>
</feature>
<dbReference type="InterPro" id="IPR002035">
    <property type="entry name" value="VWF_A"/>
</dbReference>
<dbReference type="PROSITE" id="PS51468">
    <property type="entry name" value="VIT"/>
    <property type="match status" value="1"/>
</dbReference>
<dbReference type="EMBL" id="WTPW01002753">
    <property type="protein sequence ID" value="KAF0367599.1"/>
    <property type="molecule type" value="Genomic_DNA"/>
</dbReference>
<dbReference type="OrthoDB" id="1729737at2759"/>
<name>A0A8H3WXK8_GIGMA</name>
<feature type="domain" description="VWFA" evidence="2">
    <location>
        <begin position="276"/>
        <end position="451"/>
    </location>
</feature>
<keyword evidence="5" id="KW-1185">Reference proteome</keyword>
<proteinExistence type="predicted"/>
<gene>
    <name evidence="4" type="ORF">F8M41_013547</name>
</gene>
<dbReference type="PROSITE" id="PS50234">
    <property type="entry name" value="VWFA"/>
    <property type="match status" value="1"/>
</dbReference>
<comment type="caution">
    <text evidence="4">The sequence shown here is derived from an EMBL/GenBank/DDBJ whole genome shotgun (WGS) entry which is preliminary data.</text>
</comment>
<dbReference type="SMART" id="SM00609">
    <property type="entry name" value="VIT"/>
    <property type="match status" value="1"/>
</dbReference>
<dbReference type="SMART" id="SM00327">
    <property type="entry name" value="VWA"/>
    <property type="match status" value="1"/>
</dbReference>